<dbReference type="SUPFAM" id="SSF57756">
    <property type="entry name" value="Retrovirus zinc finger-like domains"/>
    <property type="match status" value="1"/>
</dbReference>
<accession>A0AAD8VIU8</accession>
<evidence type="ECO:0000256" key="2">
    <source>
        <dbReference type="PROSITE-ProRule" id="PRU00047"/>
    </source>
</evidence>
<feature type="compositionally biased region" description="Pro residues" evidence="3">
    <location>
        <begin position="639"/>
        <end position="650"/>
    </location>
</feature>
<feature type="compositionally biased region" description="Acidic residues" evidence="3">
    <location>
        <begin position="18"/>
        <end position="36"/>
    </location>
</feature>
<evidence type="ECO:0000259" key="4">
    <source>
        <dbReference type="PROSITE" id="PS50158"/>
    </source>
</evidence>
<dbReference type="Pfam" id="PF25597">
    <property type="entry name" value="SH3_retrovirus"/>
    <property type="match status" value="1"/>
</dbReference>
<dbReference type="Pfam" id="PF22936">
    <property type="entry name" value="Pol_BBD"/>
    <property type="match status" value="1"/>
</dbReference>
<feature type="compositionally biased region" description="Acidic residues" evidence="3">
    <location>
        <begin position="653"/>
        <end position="691"/>
    </location>
</feature>
<dbReference type="GO" id="GO:0004190">
    <property type="term" value="F:aspartic-type endopeptidase activity"/>
    <property type="evidence" value="ECO:0007669"/>
    <property type="project" value="UniProtKB-KW"/>
</dbReference>
<keyword evidence="2" id="KW-0863">Zinc-finger</keyword>
<keyword evidence="1" id="KW-0064">Aspartyl protease</keyword>
<dbReference type="Pfam" id="PF02992">
    <property type="entry name" value="Transposase_21"/>
    <property type="match status" value="1"/>
</dbReference>
<dbReference type="InterPro" id="IPR036875">
    <property type="entry name" value="Znf_CCHC_sf"/>
</dbReference>
<dbReference type="PROSITE" id="PS50158">
    <property type="entry name" value="ZF_CCHC"/>
    <property type="match status" value="1"/>
</dbReference>
<feature type="domain" description="CCHC-type" evidence="4">
    <location>
        <begin position="1021"/>
        <end position="1036"/>
    </location>
</feature>
<protein>
    <recommendedName>
        <fullName evidence="8">Retrotransposon protein, putative, Ty1-copia subclass</fullName>
    </recommendedName>
</protein>
<dbReference type="Pfam" id="PF13976">
    <property type="entry name" value="gag_pre-integrs"/>
    <property type="match status" value="1"/>
</dbReference>
<dbReference type="SMART" id="SM00343">
    <property type="entry name" value="ZnF_C2HC"/>
    <property type="match status" value="1"/>
</dbReference>
<dbReference type="EMBL" id="JAUUTY010000007">
    <property type="protein sequence ID" value="KAK1606816.1"/>
    <property type="molecule type" value="Genomic_DNA"/>
</dbReference>
<feature type="region of interest" description="Disordered" evidence="3">
    <location>
        <begin position="1514"/>
        <end position="1555"/>
    </location>
</feature>
<evidence type="ECO:0000313" key="6">
    <source>
        <dbReference type="EMBL" id="KAK1606816.1"/>
    </source>
</evidence>
<sequence>MFPEYGDTAEGGCFPSEGNEDNEAEDQEAPDEPADDDLGRAIADARIACETEKERLAFDQMLEDHNKLLYPTCEDGHKKLSSTLESLQWKAENGVTDSGFGKLLKIIKRKLPRGNELPASTYEAKKVVCPLGLDVQKIYACINDCILYRGEYENLDACPVCTALRYKIRRDDPGDVEGERPRKRVPAKVMWYAPIIPRLKRLFRNKEHARLLRWHKEDRKKDEMLRHPADGSQWRKIDREFPYFAEDARNLRFGLSTDGMNPFGEQSCSHSTWHVTLCIYNLPPWLCMKRKFIMMPVLIQGPKQPGNDIDVYLKPLVEELLQLWSIAGVPVWDEHKQEEFDLRALLFVTINDWPALGNISGQSNKGYNACTHCLDELEGDYLDKCKKVVYLGHRRFLRHTHPVRKKGKHYNGEADHRKKPAHRNGADIFGMVKDLEVIFGKGPGGRSVPNDAAGHAAMWKKKSIFWDLPYWKVLEVRSSIDVMHVMKNLCVNLLGFLGVYGKTKDTPEAREDQQRMKDPKKLHETDKGRHYSSYALTKAEKEIFFECLSSIKKGCSAIFSELDEINAKDLIFPGSIQNTEEESEESRGHQEGGPRGLAPAAPPYEEATLKDYWGAAAIAKLQFGGQKSRPGTGTGKCPKPSPSTPSPPSCSEPVEEEIDEPESSLDEKEEEIDELESSLDEKEEESDEQKEEEWISYPCQPSNESNSLSLTLFDCPPCLPEKVECYVPVDSLEILPMSKTCENNYAAVIYDNPCYFDKSYDNALFVPDVEMHDMASPINFNQFLEKEKLKSNGSNFTDWFRHVRIFLNGGNLQYVLDAPLGDPPAETETDEVKNVYATRKTRYSQVQCAILCSLESDLQKRFEHHDPHELMKELKTIFETHAAVECYEASKHFFSCMMEEGSSISEHMLVMTGHAKKLSDLGIVIPNRLGINRVLQSLPPSYKNFVMNYNMQNMNKEFPELFGMLKAAEIEIKKEHQVLMVNKTTSFKKQGKSKGKFKKGGKKAATPPMKPKNGPKPDADCYYCKEKGHWKRNCSKYLADLKSGLVKKKKEGISDIHVIDVHFTGSRSSTWVFDTGSVAHICNSKQELKNKRQLLKDEVTMRVGNGSKVNVIAVGTLPLHLPSGLVLSLNNCYYVPALSMNIISGSCLMQDGYSFKSENNGCSIFMNNIFYGRAPEKNGLFLLDLDSSDTHIHNIDAKRIKLNDNSTYMWHCRLGHIGVKRMKKLHTDGLLESLDFESLDRCEACLMGKMTKTPFSGMMERATDLLEIIHTDVCGPMSVASRGGYRYVLTFTDDLSRYGYIYLMKHKSETFEKFKEFQSEVENQRNKKIKFLRSDRGGEYLSYEFGMHLKKCGILSQLTPPGTPQRNGVSERRNRTLLDMVRSMMSLTDLPLSFWSYALETAAFTLNRAPSKSVETTPYELWFNKKPKLSFLKVWGCEAYVKKLQPDKLEPKAEKCVFIGYPKETIGYTFYHRSEGKIFVAKNGTFLEKEFLTKEVTGRKVELDEIEESLLVDQSSAVPENVPPAPTTEEANDNDHETSNEIATEPRRSTRDRATPDWYDPCLNVMIVDNNDEDPATYEEAMMSPDSNKWQEAMKSEMGSMYDNKVWTLVDLPDSRKAVENKWIFKRKTDADGNITVYKARLVAKGFRQIQGVDYDETFSPVAKLKSVRILLAIAAFFDYEIWQMDVKTAFLNGDIEEELYMVQPKGFVDPKNADKVCKLQRSIYGLKQASRSWNRRFDKVIKDFGFIQCHGEACIYKKVSGSSVAFLILYVDDILLIGNDIELLSSVKGYLNNSFSMKDLGEASYILGIKIYRDRSRRLIGLSQSTYLDKILKKFRMDESKKGFLPMLPGKVLSKTQGPATAEERERMSQIPYASAVGSIMYAMLCTRPDIAHAVSLTSRYQSDPGMEHWTAVKNILKYLKRTKDMFLCYGGDQELVVTSYTDASWNTDPDDSKSQSGYVFILNGAAVSWASSKQCTVAKSSTESEYIAASEASSEAVWMKRFIVELGVVPSALDPFVIYCDNMGAIANAQEPRSHKRLKHIKLRYHSIREYIEDGEVKICKVHTDLNVADPLTKALPRAKHDQHQNAMGVSLAKLRRTSTPPPTPRRRAVGFKRSYYFPLGREVDVVFINNRTCDRVRRCCPFVAPEPIVIKIFYALLQAASERLPQQQEPPLVGFGISSRVSLDNPLVATVF</sequence>
<organism evidence="6 7">
    <name type="scientific">Lolium multiflorum</name>
    <name type="common">Italian ryegrass</name>
    <name type="synonym">Lolium perenne subsp. multiflorum</name>
    <dbReference type="NCBI Taxonomy" id="4521"/>
    <lineage>
        <taxon>Eukaryota</taxon>
        <taxon>Viridiplantae</taxon>
        <taxon>Streptophyta</taxon>
        <taxon>Embryophyta</taxon>
        <taxon>Tracheophyta</taxon>
        <taxon>Spermatophyta</taxon>
        <taxon>Magnoliopsida</taxon>
        <taxon>Liliopsida</taxon>
        <taxon>Poales</taxon>
        <taxon>Poaceae</taxon>
        <taxon>BOP clade</taxon>
        <taxon>Pooideae</taxon>
        <taxon>Poodae</taxon>
        <taxon>Poeae</taxon>
        <taxon>Poeae Chloroplast Group 2 (Poeae type)</taxon>
        <taxon>Loliodinae</taxon>
        <taxon>Loliinae</taxon>
        <taxon>Lolium</taxon>
    </lineage>
</organism>
<feature type="region of interest" description="Disordered" evidence="3">
    <location>
        <begin position="624"/>
        <end position="695"/>
    </location>
</feature>
<dbReference type="Pfam" id="PF07727">
    <property type="entry name" value="RVT_2"/>
    <property type="match status" value="1"/>
</dbReference>
<dbReference type="InterPro" id="IPR001878">
    <property type="entry name" value="Znf_CCHC"/>
</dbReference>
<feature type="compositionally biased region" description="Basic residues" evidence="3">
    <location>
        <begin position="989"/>
        <end position="1002"/>
    </location>
</feature>
<dbReference type="InterPro" id="IPR004242">
    <property type="entry name" value="Transposase_21"/>
</dbReference>
<dbReference type="InterPro" id="IPR057670">
    <property type="entry name" value="SH3_retrovirus"/>
</dbReference>
<dbReference type="PROSITE" id="PS50994">
    <property type="entry name" value="INTEGRASE"/>
    <property type="match status" value="1"/>
</dbReference>
<dbReference type="PANTHER" id="PTHR10775">
    <property type="entry name" value="OS08G0208400 PROTEIN"/>
    <property type="match status" value="1"/>
</dbReference>
<dbReference type="Gene3D" id="3.30.420.10">
    <property type="entry name" value="Ribonuclease H-like superfamily/Ribonuclease H"/>
    <property type="match status" value="1"/>
</dbReference>
<dbReference type="Gene3D" id="4.10.60.10">
    <property type="entry name" value="Zinc finger, CCHC-type"/>
    <property type="match status" value="1"/>
</dbReference>
<dbReference type="GO" id="GO:0003676">
    <property type="term" value="F:nucleic acid binding"/>
    <property type="evidence" value="ECO:0007669"/>
    <property type="project" value="InterPro"/>
</dbReference>
<dbReference type="InterPro" id="IPR043502">
    <property type="entry name" value="DNA/RNA_pol_sf"/>
</dbReference>
<dbReference type="GO" id="GO:0008270">
    <property type="term" value="F:zinc ion binding"/>
    <property type="evidence" value="ECO:0007669"/>
    <property type="project" value="UniProtKB-KW"/>
</dbReference>
<keyword evidence="2" id="KW-0479">Metal-binding</keyword>
<evidence type="ECO:0008006" key="8">
    <source>
        <dbReference type="Google" id="ProtNLM"/>
    </source>
</evidence>
<keyword evidence="7" id="KW-1185">Reference proteome</keyword>
<dbReference type="PANTHER" id="PTHR10775:SF169">
    <property type="entry name" value="TRANSPOSASE"/>
    <property type="match status" value="1"/>
</dbReference>
<feature type="region of interest" description="Disordered" evidence="3">
    <location>
        <begin position="578"/>
        <end position="602"/>
    </location>
</feature>
<evidence type="ECO:0000313" key="7">
    <source>
        <dbReference type="Proteomes" id="UP001231189"/>
    </source>
</evidence>
<dbReference type="CDD" id="cd09272">
    <property type="entry name" value="RNase_HI_RT_Ty1"/>
    <property type="match status" value="1"/>
</dbReference>
<dbReference type="SUPFAM" id="SSF56672">
    <property type="entry name" value="DNA/RNA polymerases"/>
    <property type="match status" value="1"/>
</dbReference>
<keyword evidence="1" id="KW-0645">Protease</keyword>
<comment type="caution">
    <text evidence="6">The sequence shown here is derived from an EMBL/GenBank/DDBJ whole genome shotgun (WGS) entry which is preliminary data.</text>
</comment>
<dbReference type="Proteomes" id="UP001231189">
    <property type="component" value="Unassembled WGS sequence"/>
</dbReference>
<dbReference type="InterPro" id="IPR001584">
    <property type="entry name" value="Integrase_cat-core"/>
</dbReference>
<dbReference type="SUPFAM" id="SSF53098">
    <property type="entry name" value="Ribonuclease H-like"/>
    <property type="match status" value="1"/>
</dbReference>
<dbReference type="InterPro" id="IPR013103">
    <property type="entry name" value="RVT_2"/>
</dbReference>
<name>A0AAD8VIU8_LOLMU</name>
<feature type="region of interest" description="Disordered" evidence="3">
    <location>
        <begin position="506"/>
        <end position="526"/>
    </location>
</feature>
<dbReference type="Pfam" id="PF14223">
    <property type="entry name" value="Retrotran_gag_2"/>
    <property type="match status" value="1"/>
</dbReference>
<dbReference type="GO" id="GO:0015074">
    <property type="term" value="P:DNA integration"/>
    <property type="evidence" value="ECO:0007669"/>
    <property type="project" value="InterPro"/>
</dbReference>
<dbReference type="InterPro" id="IPR012337">
    <property type="entry name" value="RNaseH-like_sf"/>
</dbReference>
<evidence type="ECO:0000259" key="5">
    <source>
        <dbReference type="PROSITE" id="PS50994"/>
    </source>
</evidence>
<keyword evidence="1" id="KW-0378">Hydrolase</keyword>
<dbReference type="InterPro" id="IPR025724">
    <property type="entry name" value="GAG-pre-integrase_dom"/>
</dbReference>
<keyword evidence="2" id="KW-0862">Zinc</keyword>
<proteinExistence type="predicted"/>
<reference evidence="6" key="1">
    <citation type="submission" date="2023-07" db="EMBL/GenBank/DDBJ databases">
        <title>A chromosome-level genome assembly of Lolium multiflorum.</title>
        <authorList>
            <person name="Chen Y."/>
            <person name="Copetti D."/>
            <person name="Kolliker R."/>
            <person name="Studer B."/>
        </authorList>
    </citation>
    <scope>NUCLEOTIDE SEQUENCE</scope>
    <source>
        <strain evidence="6">02402/16</strain>
        <tissue evidence="6">Leaf</tissue>
    </source>
</reference>
<evidence type="ECO:0000256" key="1">
    <source>
        <dbReference type="ARBA" id="ARBA00022750"/>
    </source>
</evidence>
<feature type="compositionally biased region" description="Basic and acidic residues" evidence="3">
    <location>
        <begin position="1533"/>
        <end position="1555"/>
    </location>
</feature>
<dbReference type="Pfam" id="PF00665">
    <property type="entry name" value="rve"/>
    <property type="match status" value="1"/>
</dbReference>
<feature type="domain" description="Integrase catalytic" evidence="5">
    <location>
        <begin position="1250"/>
        <end position="1426"/>
    </location>
</feature>
<dbReference type="InterPro" id="IPR036397">
    <property type="entry name" value="RNaseH_sf"/>
</dbReference>
<feature type="region of interest" description="Disordered" evidence="3">
    <location>
        <begin position="1"/>
        <end position="37"/>
    </location>
</feature>
<feature type="region of interest" description="Disordered" evidence="3">
    <location>
        <begin position="989"/>
        <end position="1013"/>
    </location>
</feature>
<gene>
    <name evidence="6" type="ORF">QYE76_030489</name>
</gene>
<evidence type="ECO:0000256" key="3">
    <source>
        <dbReference type="SAM" id="MobiDB-lite"/>
    </source>
</evidence>
<dbReference type="InterPro" id="IPR054722">
    <property type="entry name" value="PolX-like_BBD"/>
</dbReference>